<dbReference type="CDD" id="cd23992">
    <property type="entry name" value="PBP_GOBP"/>
    <property type="match status" value="1"/>
</dbReference>
<dbReference type="SUPFAM" id="SSF47565">
    <property type="entry name" value="Insect pheromone/odorant-binding proteins"/>
    <property type="match status" value="1"/>
</dbReference>
<dbReference type="InterPro" id="IPR006170">
    <property type="entry name" value="PBP/GOBP"/>
</dbReference>
<sequence>MSKSGLSDETIGKARQGDFAGTSAMKKHLLCFAGKHELINKNGDINHKNLKERVKKILGMTKPPIMLSKNAPRRRIPLKRPLFTSSSVSSKPRKQN</sequence>
<organism evidence="2 3">
    <name type="scientific">Asbolus verrucosus</name>
    <name type="common">Desert ironclad beetle</name>
    <dbReference type="NCBI Taxonomy" id="1661398"/>
    <lineage>
        <taxon>Eukaryota</taxon>
        <taxon>Metazoa</taxon>
        <taxon>Ecdysozoa</taxon>
        <taxon>Arthropoda</taxon>
        <taxon>Hexapoda</taxon>
        <taxon>Insecta</taxon>
        <taxon>Pterygota</taxon>
        <taxon>Neoptera</taxon>
        <taxon>Endopterygota</taxon>
        <taxon>Coleoptera</taxon>
        <taxon>Polyphaga</taxon>
        <taxon>Cucujiformia</taxon>
        <taxon>Tenebrionidae</taxon>
        <taxon>Pimeliinae</taxon>
        <taxon>Asbolus</taxon>
    </lineage>
</organism>
<dbReference type="InterPro" id="IPR036728">
    <property type="entry name" value="PBP_GOBP_sf"/>
</dbReference>
<dbReference type="Proteomes" id="UP000292052">
    <property type="component" value="Unassembled WGS sequence"/>
</dbReference>
<dbReference type="OrthoDB" id="8194670at2759"/>
<accession>A0A482W6F4</accession>
<dbReference type="EMBL" id="QDEB01029347">
    <property type="protein sequence ID" value="RZC40058.1"/>
    <property type="molecule type" value="Genomic_DNA"/>
</dbReference>
<evidence type="ECO:0000256" key="1">
    <source>
        <dbReference type="SAM" id="MobiDB-lite"/>
    </source>
</evidence>
<name>A0A482W6F4_ASBVE</name>
<dbReference type="AlphaFoldDB" id="A0A482W6F4"/>
<keyword evidence="3" id="KW-1185">Reference proteome</keyword>
<dbReference type="GO" id="GO:0005549">
    <property type="term" value="F:odorant binding"/>
    <property type="evidence" value="ECO:0007669"/>
    <property type="project" value="InterPro"/>
</dbReference>
<reference evidence="2 3" key="1">
    <citation type="submission" date="2017-03" db="EMBL/GenBank/DDBJ databases">
        <title>Genome of the blue death feigning beetle - Asbolus verrucosus.</title>
        <authorList>
            <person name="Rider S.D."/>
        </authorList>
    </citation>
    <scope>NUCLEOTIDE SEQUENCE [LARGE SCALE GENOMIC DNA]</scope>
    <source>
        <strain evidence="2">Butters</strain>
        <tissue evidence="2">Head and leg muscle</tissue>
    </source>
</reference>
<dbReference type="Gene3D" id="1.10.238.20">
    <property type="entry name" value="Pheromone/general odorant binding protein domain"/>
    <property type="match status" value="1"/>
</dbReference>
<evidence type="ECO:0000313" key="2">
    <source>
        <dbReference type="EMBL" id="RZC40058.1"/>
    </source>
</evidence>
<comment type="caution">
    <text evidence="2">The sequence shown here is derived from an EMBL/GenBank/DDBJ whole genome shotgun (WGS) entry which is preliminary data.</text>
</comment>
<feature type="region of interest" description="Disordered" evidence="1">
    <location>
        <begin position="61"/>
        <end position="96"/>
    </location>
</feature>
<protein>
    <submittedName>
        <fullName evidence="2">PBP GOBP domain containing protein</fullName>
    </submittedName>
</protein>
<dbReference type="Pfam" id="PF01395">
    <property type="entry name" value="PBP_GOBP"/>
    <property type="match status" value="1"/>
</dbReference>
<proteinExistence type="predicted"/>
<gene>
    <name evidence="2" type="ORF">BDFB_004494</name>
</gene>
<evidence type="ECO:0000313" key="3">
    <source>
        <dbReference type="Proteomes" id="UP000292052"/>
    </source>
</evidence>